<keyword evidence="4 8" id="KW-1133">Transmembrane helix</keyword>
<reference evidence="9 10" key="1">
    <citation type="journal article" date="2017" name="G3 (Bethesda)">
        <title>The Physical Genome Mapping of Anopheles albimanus Corrected Scaffold Misassemblies and Identified Interarm Rearrangements in Genus Anopheles.</title>
        <authorList>
            <person name="Artemov G.N."/>
            <person name="Peery A.N."/>
            <person name="Jiang X."/>
            <person name="Tu Z."/>
            <person name="Stegniy V.N."/>
            <person name="Sharakhova M.V."/>
            <person name="Sharakhov I.V."/>
        </authorList>
    </citation>
    <scope>NUCLEOTIDE SEQUENCE [LARGE SCALE GENOMIC DNA]</scope>
    <source>
        <strain evidence="9 10">ALBI9_A</strain>
    </source>
</reference>
<comment type="caution">
    <text evidence="8">Lacks conserved residue(s) required for the propagation of feature annotation.</text>
</comment>
<evidence type="ECO:0000313" key="10">
    <source>
        <dbReference type="Proteomes" id="UP000069272"/>
    </source>
</evidence>
<evidence type="ECO:0000256" key="6">
    <source>
        <dbReference type="ARBA" id="ARBA00023170"/>
    </source>
</evidence>
<dbReference type="GO" id="GO:0050909">
    <property type="term" value="P:sensory perception of taste"/>
    <property type="evidence" value="ECO:0007669"/>
    <property type="project" value="InterPro"/>
</dbReference>
<dbReference type="GO" id="GO:0030425">
    <property type="term" value="C:dendrite"/>
    <property type="evidence" value="ECO:0007669"/>
    <property type="project" value="TreeGrafter"/>
</dbReference>
<dbReference type="EnsemblMetazoa" id="AALB015476-RA">
    <property type="protein sequence ID" value="AALB015476-PA"/>
    <property type="gene ID" value="AALB015476"/>
</dbReference>
<evidence type="ECO:0000256" key="3">
    <source>
        <dbReference type="ARBA" id="ARBA00022692"/>
    </source>
</evidence>
<comment type="subcellular location">
    <subcellularLocation>
        <location evidence="1 8">Cell membrane</location>
        <topology evidence="1 8">Multi-pass membrane protein</topology>
    </subcellularLocation>
</comment>
<accession>A0A182FZN7</accession>
<dbReference type="GO" id="GO:0007165">
    <property type="term" value="P:signal transduction"/>
    <property type="evidence" value="ECO:0007669"/>
    <property type="project" value="UniProtKB-KW"/>
</dbReference>
<keyword evidence="10" id="KW-1185">Reference proteome</keyword>
<proteinExistence type="inferred from homology"/>
<evidence type="ECO:0000256" key="5">
    <source>
        <dbReference type="ARBA" id="ARBA00023136"/>
    </source>
</evidence>
<feature type="transmembrane region" description="Helical" evidence="8">
    <location>
        <begin position="187"/>
        <end position="206"/>
    </location>
</feature>
<dbReference type="PANTHER" id="PTHR21143">
    <property type="entry name" value="INVERTEBRATE GUSTATORY RECEPTOR"/>
    <property type="match status" value="1"/>
</dbReference>
<dbReference type="GO" id="GO:0007635">
    <property type="term" value="P:chemosensory behavior"/>
    <property type="evidence" value="ECO:0007669"/>
    <property type="project" value="TreeGrafter"/>
</dbReference>
<evidence type="ECO:0000256" key="8">
    <source>
        <dbReference type="RuleBase" id="RU363108"/>
    </source>
</evidence>
<dbReference type="Pfam" id="PF08395">
    <property type="entry name" value="7tm_7"/>
    <property type="match status" value="1"/>
</dbReference>
<evidence type="ECO:0000256" key="1">
    <source>
        <dbReference type="ARBA" id="ARBA00004651"/>
    </source>
</evidence>
<name>A0A182FZN7_ANOAL</name>
<evidence type="ECO:0000313" key="9">
    <source>
        <dbReference type="EnsemblMetazoa" id="AALB015476-PA"/>
    </source>
</evidence>
<dbReference type="GO" id="GO:0030424">
    <property type="term" value="C:axon"/>
    <property type="evidence" value="ECO:0007669"/>
    <property type="project" value="TreeGrafter"/>
</dbReference>
<evidence type="ECO:0000256" key="7">
    <source>
        <dbReference type="ARBA" id="ARBA00023224"/>
    </source>
</evidence>
<sequence length="393" mass="45716">MFIFQRHVAREYVFKWWFSCESFVQSFAPIWGATKVCFVHNVSLNGTDGDNRTVRWLKLIAITVFRIYLLSVTLTTDSWDLIFISSSPLVERGLGFLLKMPFLYLLFIQWIMEYKKEQVVRVFSDMECFDAEIIKFNCSRNYQLFHLMASVWVVVLNTVPSVILLLMRGYQFVVNNFSVCGYISFSWNGGLCYFTLFILLLHAILIRVDAINLVLKNLSAVIMEKKGNTHDTIRLIRKVRLLHDKLCDVATNCSACFGVPVVFVMIHSLTCQLLVMYAFIRVHTYRYGDIELSDTIYYLVGSSLYALLPTFSIMLAGELRKSSITTWKRVHELINKASSTEVEDELQWLSEQMSHRIPTIDLQWFDVDWPIYVKACSELATYLIIMIQFKSKL</sequence>
<feature type="transmembrane region" description="Helical" evidence="8">
    <location>
        <begin position="144"/>
        <end position="167"/>
    </location>
</feature>
<dbReference type="AlphaFoldDB" id="A0A182FZN7"/>
<dbReference type="PANTHER" id="PTHR21143:SF104">
    <property type="entry name" value="GUSTATORY RECEPTOR 8A-RELATED"/>
    <property type="match status" value="1"/>
</dbReference>
<dbReference type="VEuPathDB" id="VectorBase:AALB015476"/>
<keyword evidence="7 8" id="KW-0807">Transducer</keyword>
<keyword evidence="3 8" id="KW-0812">Transmembrane</keyword>
<comment type="function">
    <text evidence="8">Gustatory receptor which mediates acceptance or avoidance behavior, depending on its substrates.</text>
</comment>
<comment type="similarity">
    <text evidence="8">Belongs to the insect chemoreceptor superfamily. Gustatory receptor (GR) family.</text>
</comment>
<dbReference type="GO" id="GO:0043025">
    <property type="term" value="C:neuronal cell body"/>
    <property type="evidence" value="ECO:0007669"/>
    <property type="project" value="TreeGrafter"/>
</dbReference>
<evidence type="ECO:0000256" key="4">
    <source>
        <dbReference type="ARBA" id="ARBA00022989"/>
    </source>
</evidence>
<protein>
    <recommendedName>
        <fullName evidence="8">Gustatory receptor</fullName>
    </recommendedName>
</protein>
<keyword evidence="5 8" id="KW-0472">Membrane</keyword>
<dbReference type="GO" id="GO:0008049">
    <property type="term" value="P:male courtship behavior"/>
    <property type="evidence" value="ECO:0007669"/>
    <property type="project" value="TreeGrafter"/>
</dbReference>
<feature type="transmembrane region" description="Helical" evidence="8">
    <location>
        <begin position="296"/>
        <end position="319"/>
    </location>
</feature>
<organism evidence="9 10">
    <name type="scientific">Anopheles albimanus</name>
    <name type="common">New world malaria mosquito</name>
    <dbReference type="NCBI Taxonomy" id="7167"/>
    <lineage>
        <taxon>Eukaryota</taxon>
        <taxon>Metazoa</taxon>
        <taxon>Ecdysozoa</taxon>
        <taxon>Arthropoda</taxon>
        <taxon>Hexapoda</taxon>
        <taxon>Insecta</taxon>
        <taxon>Pterygota</taxon>
        <taxon>Neoptera</taxon>
        <taxon>Endopterygota</taxon>
        <taxon>Diptera</taxon>
        <taxon>Nematocera</taxon>
        <taxon>Culicoidea</taxon>
        <taxon>Culicidae</taxon>
        <taxon>Anophelinae</taxon>
        <taxon>Anopheles</taxon>
    </lineage>
</organism>
<dbReference type="InterPro" id="IPR013604">
    <property type="entry name" value="7TM_chemorcpt"/>
</dbReference>
<feature type="transmembrane region" description="Helical" evidence="8">
    <location>
        <begin position="255"/>
        <end position="280"/>
    </location>
</feature>
<reference evidence="9" key="2">
    <citation type="submission" date="2022-08" db="UniProtKB">
        <authorList>
            <consortium name="EnsemblMetazoa"/>
        </authorList>
    </citation>
    <scope>IDENTIFICATION</scope>
    <source>
        <strain evidence="9">STECLA/ALBI9_A</strain>
    </source>
</reference>
<feature type="transmembrane region" description="Helical" evidence="8">
    <location>
        <begin position="94"/>
        <end position="112"/>
    </location>
</feature>
<dbReference type="STRING" id="7167.A0A182FZN7"/>
<keyword evidence="6 8" id="KW-0675">Receptor</keyword>
<evidence type="ECO:0000256" key="2">
    <source>
        <dbReference type="ARBA" id="ARBA00022475"/>
    </source>
</evidence>
<dbReference type="Proteomes" id="UP000069272">
    <property type="component" value="Chromosome 2R"/>
</dbReference>
<keyword evidence="2 8" id="KW-1003">Cell membrane</keyword>
<dbReference type="GO" id="GO:0005886">
    <property type="term" value="C:plasma membrane"/>
    <property type="evidence" value="ECO:0007669"/>
    <property type="project" value="UniProtKB-SubCell"/>
</dbReference>
<feature type="transmembrane region" description="Helical" evidence="8">
    <location>
        <begin position="56"/>
        <end position="74"/>
    </location>
</feature>